<reference evidence="2" key="1">
    <citation type="journal article" date="2022" name="bioRxiv">
        <title>Sequencing and chromosome-scale assembly of the giantPleurodeles waltlgenome.</title>
        <authorList>
            <person name="Brown T."/>
            <person name="Elewa A."/>
            <person name="Iarovenko S."/>
            <person name="Subramanian E."/>
            <person name="Araus A.J."/>
            <person name="Petzold A."/>
            <person name="Susuki M."/>
            <person name="Suzuki K.-i.T."/>
            <person name="Hayashi T."/>
            <person name="Toyoda A."/>
            <person name="Oliveira C."/>
            <person name="Osipova E."/>
            <person name="Leigh N.D."/>
            <person name="Simon A."/>
            <person name="Yun M.H."/>
        </authorList>
    </citation>
    <scope>NUCLEOTIDE SEQUENCE</scope>
    <source>
        <strain evidence="2">20211129_DDA</strain>
        <tissue evidence="2">Liver</tissue>
    </source>
</reference>
<name>A0AAV7Q6M8_PLEWA</name>
<dbReference type="AlphaFoldDB" id="A0AAV7Q6M8"/>
<feature type="region of interest" description="Disordered" evidence="1">
    <location>
        <begin position="266"/>
        <end position="354"/>
    </location>
</feature>
<feature type="compositionally biased region" description="Basic and acidic residues" evidence="1">
    <location>
        <begin position="322"/>
        <end position="334"/>
    </location>
</feature>
<evidence type="ECO:0000313" key="2">
    <source>
        <dbReference type="EMBL" id="KAJ1134313.1"/>
    </source>
</evidence>
<evidence type="ECO:0000256" key="1">
    <source>
        <dbReference type="SAM" id="MobiDB-lite"/>
    </source>
</evidence>
<keyword evidence="3" id="KW-1185">Reference proteome</keyword>
<accession>A0AAV7Q6M8</accession>
<gene>
    <name evidence="2" type="ORF">NDU88_000765</name>
</gene>
<evidence type="ECO:0000313" key="3">
    <source>
        <dbReference type="Proteomes" id="UP001066276"/>
    </source>
</evidence>
<dbReference type="EMBL" id="JANPWB010000010">
    <property type="protein sequence ID" value="KAJ1134313.1"/>
    <property type="molecule type" value="Genomic_DNA"/>
</dbReference>
<comment type="caution">
    <text evidence="2">The sequence shown here is derived from an EMBL/GenBank/DDBJ whole genome shotgun (WGS) entry which is preliminary data.</text>
</comment>
<feature type="compositionally biased region" description="Polar residues" evidence="1">
    <location>
        <begin position="287"/>
        <end position="300"/>
    </location>
</feature>
<feature type="compositionally biased region" description="Low complexity" evidence="1">
    <location>
        <begin position="267"/>
        <end position="286"/>
    </location>
</feature>
<proteinExistence type="predicted"/>
<dbReference type="Proteomes" id="UP001066276">
    <property type="component" value="Chromosome 6"/>
</dbReference>
<sequence length="354" mass="40655">MYNTLRESQATHKPACPRNLVKLAHRAASVHMSIPPVLDAVLAESAIGVAYDNCAPVFVRMSTFNDNREALLEELFNNNTNTVTCDHNTSNVKEGLRMKFIKLERLKKQDLSRWWDFTMLVKYIQIKQIPRGLRVILFPSFGDLNPALLQEWEQLLINSSLGIMDILIRDAKDKRERLLTDIKALEKEIQDTNLPEAINKNYNILRDVLQKHQEYIKEKKLHKLRRDANDYAKGRVFTYARKFDNFNSDRQDNRATTIVPASVSHATTSDTDLSSCSSFTSDDTNSLPPQQGTISSNKSTFLLEMERFRRGQKHNKMPQTTHTREPEGARERVPEPVTNTTRATTRSVARNLKI</sequence>
<protein>
    <submittedName>
        <fullName evidence="2">Uncharacterized protein</fullName>
    </submittedName>
</protein>
<organism evidence="2 3">
    <name type="scientific">Pleurodeles waltl</name>
    <name type="common">Iberian ribbed newt</name>
    <dbReference type="NCBI Taxonomy" id="8319"/>
    <lineage>
        <taxon>Eukaryota</taxon>
        <taxon>Metazoa</taxon>
        <taxon>Chordata</taxon>
        <taxon>Craniata</taxon>
        <taxon>Vertebrata</taxon>
        <taxon>Euteleostomi</taxon>
        <taxon>Amphibia</taxon>
        <taxon>Batrachia</taxon>
        <taxon>Caudata</taxon>
        <taxon>Salamandroidea</taxon>
        <taxon>Salamandridae</taxon>
        <taxon>Pleurodelinae</taxon>
        <taxon>Pleurodeles</taxon>
    </lineage>
</organism>
<feature type="compositionally biased region" description="Polar residues" evidence="1">
    <location>
        <begin position="337"/>
        <end position="348"/>
    </location>
</feature>